<dbReference type="InterPro" id="IPR001214">
    <property type="entry name" value="SET_dom"/>
</dbReference>
<dbReference type="SMART" id="SM00317">
    <property type="entry name" value="SET"/>
    <property type="match status" value="1"/>
</dbReference>
<evidence type="ECO:0000256" key="1">
    <source>
        <dbReference type="SAM" id="MobiDB-lite"/>
    </source>
</evidence>
<dbReference type="CDD" id="cd20071">
    <property type="entry name" value="SET_SMYD"/>
    <property type="match status" value="1"/>
</dbReference>
<sequence>MFSMNWDRFERFVEFPLAEPMTASGSTTTITTTTTTTASSTIKNEVRGSQAAQENIATSNMAEGPSTSIDDPQTDGLYDIQPIPCKGMGMIATAKIPKGTRILSELPLFRVPRDNPDISAVDDIVISEVSRLNAAQRREFFDLANVHGAAHSLAMGIARTNVLPLGSNSRTGGLFLVASRINHSCRHSAQNTWNENVGRLTIHALRDIEPGDEITICYLPSTSPYKERRRTLSTSFKFTCACELCSLPPAQRRQSDARLSRIQDLDTQISTTLWGDNVKEKQALRLVRSVLNLFREEGIWDAGIGRAYYDAYQIAVHFADEPRAKVYAQRAWEARCVAEGEDSPTSVKMKRAVEERRDVEVPEMDENRFEEWLWMDTDN</sequence>
<name>A0AAE0N4S2_9PEZI</name>
<dbReference type="Gene3D" id="2.170.270.10">
    <property type="entry name" value="SET domain"/>
    <property type="match status" value="1"/>
</dbReference>
<organism evidence="3 4">
    <name type="scientific">Lasiosphaeria ovina</name>
    <dbReference type="NCBI Taxonomy" id="92902"/>
    <lineage>
        <taxon>Eukaryota</taxon>
        <taxon>Fungi</taxon>
        <taxon>Dikarya</taxon>
        <taxon>Ascomycota</taxon>
        <taxon>Pezizomycotina</taxon>
        <taxon>Sordariomycetes</taxon>
        <taxon>Sordariomycetidae</taxon>
        <taxon>Sordariales</taxon>
        <taxon>Lasiosphaeriaceae</taxon>
        <taxon>Lasiosphaeria</taxon>
    </lineage>
</organism>
<feature type="domain" description="SET" evidence="2">
    <location>
        <begin position="73"/>
        <end position="219"/>
    </location>
</feature>
<evidence type="ECO:0000259" key="2">
    <source>
        <dbReference type="PROSITE" id="PS50280"/>
    </source>
</evidence>
<reference evidence="3" key="1">
    <citation type="journal article" date="2023" name="Mol. Phylogenet. Evol.">
        <title>Genome-scale phylogeny and comparative genomics of the fungal order Sordariales.</title>
        <authorList>
            <person name="Hensen N."/>
            <person name="Bonometti L."/>
            <person name="Westerberg I."/>
            <person name="Brannstrom I.O."/>
            <person name="Guillou S."/>
            <person name="Cros-Aarteil S."/>
            <person name="Calhoun S."/>
            <person name="Haridas S."/>
            <person name="Kuo A."/>
            <person name="Mondo S."/>
            <person name="Pangilinan J."/>
            <person name="Riley R."/>
            <person name="LaButti K."/>
            <person name="Andreopoulos B."/>
            <person name="Lipzen A."/>
            <person name="Chen C."/>
            <person name="Yan M."/>
            <person name="Daum C."/>
            <person name="Ng V."/>
            <person name="Clum A."/>
            <person name="Steindorff A."/>
            <person name="Ohm R.A."/>
            <person name="Martin F."/>
            <person name="Silar P."/>
            <person name="Natvig D.O."/>
            <person name="Lalanne C."/>
            <person name="Gautier V."/>
            <person name="Ament-Velasquez S.L."/>
            <person name="Kruys A."/>
            <person name="Hutchinson M.I."/>
            <person name="Powell A.J."/>
            <person name="Barry K."/>
            <person name="Miller A.N."/>
            <person name="Grigoriev I.V."/>
            <person name="Debuchy R."/>
            <person name="Gladieux P."/>
            <person name="Hiltunen Thoren M."/>
            <person name="Johannesson H."/>
        </authorList>
    </citation>
    <scope>NUCLEOTIDE SEQUENCE</scope>
    <source>
        <strain evidence="3">CBS 958.72</strain>
    </source>
</reference>
<feature type="region of interest" description="Disordered" evidence="1">
    <location>
        <begin position="23"/>
        <end position="74"/>
    </location>
</feature>
<dbReference type="Proteomes" id="UP001287356">
    <property type="component" value="Unassembled WGS sequence"/>
</dbReference>
<dbReference type="Pfam" id="PF00856">
    <property type="entry name" value="SET"/>
    <property type="match status" value="1"/>
</dbReference>
<dbReference type="PANTHER" id="PTHR47332:SF4">
    <property type="entry name" value="SET DOMAIN-CONTAINING PROTEIN 5"/>
    <property type="match status" value="1"/>
</dbReference>
<evidence type="ECO:0000313" key="4">
    <source>
        <dbReference type="Proteomes" id="UP001287356"/>
    </source>
</evidence>
<protein>
    <recommendedName>
        <fullName evidence="2">SET domain-containing protein</fullName>
    </recommendedName>
</protein>
<dbReference type="EMBL" id="JAULSN010000006">
    <property type="protein sequence ID" value="KAK3369419.1"/>
    <property type="molecule type" value="Genomic_DNA"/>
</dbReference>
<dbReference type="SUPFAM" id="SSF82199">
    <property type="entry name" value="SET domain"/>
    <property type="match status" value="1"/>
</dbReference>
<accession>A0AAE0N4S2</accession>
<feature type="compositionally biased region" description="Low complexity" evidence="1">
    <location>
        <begin position="23"/>
        <end position="42"/>
    </location>
</feature>
<feature type="compositionally biased region" description="Polar residues" evidence="1">
    <location>
        <begin position="50"/>
        <end position="71"/>
    </location>
</feature>
<dbReference type="InterPro" id="IPR053185">
    <property type="entry name" value="SET_domain_protein"/>
</dbReference>
<dbReference type="AlphaFoldDB" id="A0AAE0N4S2"/>
<dbReference type="PROSITE" id="PS50280">
    <property type="entry name" value="SET"/>
    <property type="match status" value="1"/>
</dbReference>
<proteinExistence type="predicted"/>
<comment type="caution">
    <text evidence="3">The sequence shown here is derived from an EMBL/GenBank/DDBJ whole genome shotgun (WGS) entry which is preliminary data.</text>
</comment>
<gene>
    <name evidence="3" type="ORF">B0T24DRAFT_632540</name>
</gene>
<dbReference type="InterPro" id="IPR046341">
    <property type="entry name" value="SET_dom_sf"/>
</dbReference>
<keyword evidence="4" id="KW-1185">Reference proteome</keyword>
<reference evidence="3" key="2">
    <citation type="submission" date="2023-06" db="EMBL/GenBank/DDBJ databases">
        <authorList>
            <consortium name="Lawrence Berkeley National Laboratory"/>
            <person name="Haridas S."/>
            <person name="Hensen N."/>
            <person name="Bonometti L."/>
            <person name="Westerberg I."/>
            <person name="Brannstrom I.O."/>
            <person name="Guillou S."/>
            <person name="Cros-Aarteil S."/>
            <person name="Calhoun S."/>
            <person name="Kuo A."/>
            <person name="Mondo S."/>
            <person name="Pangilinan J."/>
            <person name="Riley R."/>
            <person name="Labutti K."/>
            <person name="Andreopoulos B."/>
            <person name="Lipzen A."/>
            <person name="Chen C."/>
            <person name="Yanf M."/>
            <person name="Daum C."/>
            <person name="Ng V."/>
            <person name="Clum A."/>
            <person name="Steindorff A."/>
            <person name="Ohm R."/>
            <person name="Martin F."/>
            <person name="Silar P."/>
            <person name="Natvig D."/>
            <person name="Lalanne C."/>
            <person name="Gautier V."/>
            <person name="Ament-Velasquez S.L."/>
            <person name="Kruys A."/>
            <person name="Hutchinson M.I."/>
            <person name="Powell A.J."/>
            <person name="Barry K."/>
            <person name="Miller A.N."/>
            <person name="Grigoriev I.V."/>
            <person name="Debuchy R."/>
            <person name="Gladieux P."/>
            <person name="Thoren M.H."/>
            <person name="Johannesson H."/>
        </authorList>
    </citation>
    <scope>NUCLEOTIDE SEQUENCE</scope>
    <source>
        <strain evidence="3">CBS 958.72</strain>
    </source>
</reference>
<evidence type="ECO:0000313" key="3">
    <source>
        <dbReference type="EMBL" id="KAK3369419.1"/>
    </source>
</evidence>
<dbReference type="PANTHER" id="PTHR47332">
    <property type="entry name" value="SET DOMAIN-CONTAINING PROTEIN 5"/>
    <property type="match status" value="1"/>
</dbReference>